<accession>A0ABT3RWD0</accession>
<keyword evidence="3" id="KW-1185">Reference proteome</keyword>
<comment type="caution">
    <text evidence="2">The sequence shown here is derived from an EMBL/GenBank/DDBJ whole genome shotgun (WGS) entry which is preliminary data.</text>
</comment>
<evidence type="ECO:0000259" key="1">
    <source>
        <dbReference type="Pfam" id="PF00188"/>
    </source>
</evidence>
<protein>
    <submittedName>
        <fullName evidence="2">CAP domain-containing protein</fullName>
    </submittedName>
</protein>
<evidence type="ECO:0000313" key="2">
    <source>
        <dbReference type="EMBL" id="MCX2745966.1"/>
    </source>
</evidence>
<dbReference type="RefSeq" id="WP_266058590.1">
    <property type="nucleotide sequence ID" value="NZ_JAPFQN010000012.1"/>
</dbReference>
<organism evidence="2 3">
    <name type="scientific">Mangrovivirga halotolerans</name>
    <dbReference type="NCBI Taxonomy" id="2993936"/>
    <lineage>
        <taxon>Bacteria</taxon>
        <taxon>Pseudomonadati</taxon>
        <taxon>Bacteroidota</taxon>
        <taxon>Cytophagia</taxon>
        <taxon>Cytophagales</taxon>
        <taxon>Mangrovivirgaceae</taxon>
        <taxon>Mangrovivirga</taxon>
    </lineage>
</organism>
<feature type="domain" description="SCP" evidence="1">
    <location>
        <begin position="45"/>
        <end position="156"/>
    </location>
</feature>
<dbReference type="InterPro" id="IPR035940">
    <property type="entry name" value="CAP_sf"/>
</dbReference>
<reference evidence="2 3" key="1">
    <citation type="submission" date="2022-11" db="EMBL/GenBank/DDBJ databases">
        <title>The characterization of three novel Bacteroidetes species and genomic analysis of their roles in tidal elemental geochemical cycles.</title>
        <authorList>
            <person name="Ma K."/>
        </authorList>
    </citation>
    <scope>NUCLEOTIDE SEQUENCE [LARGE SCALE GENOMIC DNA]</scope>
    <source>
        <strain evidence="2 3">M17</strain>
    </source>
</reference>
<dbReference type="EMBL" id="JAPFQN010000012">
    <property type="protein sequence ID" value="MCX2745966.1"/>
    <property type="molecule type" value="Genomic_DNA"/>
</dbReference>
<evidence type="ECO:0000313" key="3">
    <source>
        <dbReference type="Proteomes" id="UP001209885"/>
    </source>
</evidence>
<sequence>MVEAKEKYRKEYLGTVVDWPKWKGDISSCKEGHIPSIIKKKALLRINYFRTLSGLYPINLNEEYNHLAQEAAFLIKKNNRINHFPPKTWECYSNEAAKACQNSSLGLVHFGYNNPITFITGFIQDDGDNNIDVGHRRSILNSTSGDMGYGATSGSEVIYHSNIKSIQEKILPEFIAYPISGYNEIDLVFDRWSFGIPKHHTVDFSDVEVILNDDKGIKIDIKLLPYKPGNDPTIVWELKSMDKKKLLNSEITVRIKNVVIDGRIKNFNYKVDFFDF</sequence>
<dbReference type="Gene3D" id="3.40.33.10">
    <property type="entry name" value="CAP"/>
    <property type="match status" value="1"/>
</dbReference>
<name>A0ABT3RWD0_9BACT</name>
<gene>
    <name evidence="2" type="ORF">OO013_18945</name>
</gene>
<dbReference type="SUPFAM" id="SSF55797">
    <property type="entry name" value="PR-1-like"/>
    <property type="match status" value="1"/>
</dbReference>
<dbReference type="InterPro" id="IPR014044">
    <property type="entry name" value="CAP_dom"/>
</dbReference>
<dbReference type="Pfam" id="PF00188">
    <property type="entry name" value="CAP"/>
    <property type="match status" value="1"/>
</dbReference>
<proteinExistence type="predicted"/>
<dbReference type="Proteomes" id="UP001209885">
    <property type="component" value="Unassembled WGS sequence"/>
</dbReference>